<gene>
    <name evidence="3" type="ordered locus">Halhy_6412</name>
</gene>
<evidence type="ECO:0000313" key="4">
    <source>
        <dbReference type="Proteomes" id="UP000008461"/>
    </source>
</evidence>
<feature type="chain" id="PRO_5003310200" evidence="1">
    <location>
        <begin position="30"/>
        <end position="764"/>
    </location>
</feature>
<feature type="domain" description="Bulb-type lectin" evidence="2">
    <location>
        <begin position="342"/>
        <end position="459"/>
    </location>
</feature>
<dbReference type="Pfam" id="PF01551">
    <property type="entry name" value="Peptidase_M23"/>
    <property type="match status" value="1"/>
</dbReference>
<organism evidence="3 4">
    <name type="scientific">Haliscomenobacter hydrossis (strain ATCC 27775 / DSM 1100 / LMG 10767 / O)</name>
    <dbReference type="NCBI Taxonomy" id="760192"/>
    <lineage>
        <taxon>Bacteria</taxon>
        <taxon>Pseudomonadati</taxon>
        <taxon>Bacteroidota</taxon>
        <taxon>Saprospiria</taxon>
        <taxon>Saprospirales</taxon>
        <taxon>Haliscomenobacteraceae</taxon>
        <taxon>Haliscomenobacter</taxon>
    </lineage>
</organism>
<dbReference type="PANTHER" id="PTHR21666:SF270">
    <property type="entry name" value="MUREIN HYDROLASE ACTIVATOR ENVC"/>
    <property type="match status" value="1"/>
</dbReference>
<dbReference type="Gene3D" id="2.90.10.10">
    <property type="entry name" value="Bulb-type lectin domain"/>
    <property type="match status" value="2"/>
</dbReference>
<keyword evidence="4" id="KW-1185">Reference proteome</keyword>
<dbReference type="InterPro" id="IPR016047">
    <property type="entry name" value="M23ase_b-sheet_dom"/>
</dbReference>
<sequence length="764" mass="83755">MKNTFSHFRLITFTLCLFFCVLTTSRLSAQNYSFNWQDLQFSWPIRFDPTVSPVYANSDPFLFPSRYTVLKANDTDYKGGTGGHNGIDIGLNFYRTTDNDGAKIYAAAKGVLVAYRDGLADRLNGSVAWDKMTPSNKLTVTDLAPSHTGFNIQGTTDGSGNVVYLQHNNGFVTQYAHLKQGLPVLKKYKLGDTIPEGALLGIMASSGASSGPHLHFGVYTGPHSTRQGAVIPASERVFKGYLATPWGYFVCPFYEETIQGKPKNMWKGKYPEVYKPLENGNLDIYDLGIFATPFNLFTPPPNASMIPQGYPVSVVPYVVGAKGDYSVEIKSSATQFSFGAGKDTLKAGTLLSPGEQLPSKNGNFYLTLQSNGQLSVWERGAVLPRWSSTTPPVVLNAQYYARLNPTGRLCVYLKGQAQDTEVWCSDATVGSGSFYAVIQPDGNFCVYKGKNEYRWCAFSQSSDRNLTTFITYLNNLAPGDYTVNVLRRVPGEQTPVLRAQSKFSVFQGATLEKLSLSTASDNAVSGQLTAGDFYNGSNQTEKQTQFTVYLPAPPSTKQVLQFALISIPITGITGLNPFESTWGATMQLKASVNGEVIAFFSPVTVVNGIAKAVVVNPTDLFNPAAYGLSTWPAAGVPITISFEVPMNNNKQSDYLRFGAVTLEYYYRTATSAKDLDKGSIQNLQLFPNPTEEEVQIKFQLAEPAQVRVELYDFLGRLQAPGLNQRLAAGAQQIPLRVQQLPVGVYWVQVEAEGSRVVKKLVVKR</sequence>
<evidence type="ECO:0000256" key="1">
    <source>
        <dbReference type="SAM" id="SignalP"/>
    </source>
</evidence>
<dbReference type="STRING" id="760192.Halhy_6412"/>
<name>F4KQ70_HALH1</name>
<dbReference type="SUPFAM" id="SSF51261">
    <property type="entry name" value="Duplicated hybrid motif"/>
    <property type="match status" value="1"/>
</dbReference>
<dbReference type="InterPro" id="IPR011055">
    <property type="entry name" value="Dup_hybrid_motif"/>
</dbReference>
<feature type="signal peptide" evidence="1">
    <location>
        <begin position="1"/>
        <end position="29"/>
    </location>
</feature>
<accession>F4KQ70</accession>
<reference evidence="3 4" key="1">
    <citation type="journal article" date="2011" name="Stand. Genomic Sci.">
        <title>Complete genome sequence of Haliscomenobacter hydrossis type strain (O).</title>
        <authorList>
            <consortium name="US DOE Joint Genome Institute (JGI-PGF)"/>
            <person name="Daligault H."/>
            <person name="Lapidus A."/>
            <person name="Zeytun A."/>
            <person name="Nolan M."/>
            <person name="Lucas S."/>
            <person name="Del Rio T.G."/>
            <person name="Tice H."/>
            <person name="Cheng J.F."/>
            <person name="Tapia R."/>
            <person name="Han C."/>
            <person name="Goodwin L."/>
            <person name="Pitluck S."/>
            <person name="Liolios K."/>
            <person name="Pagani I."/>
            <person name="Ivanova N."/>
            <person name="Huntemann M."/>
            <person name="Mavromatis K."/>
            <person name="Mikhailova N."/>
            <person name="Pati A."/>
            <person name="Chen A."/>
            <person name="Palaniappan K."/>
            <person name="Land M."/>
            <person name="Hauser L."/>
            <person name="Brambilla E.M."/>
            <person name="Rohde M."/>
            <person name="Verbarg S."/>
            <person name="Goker M."/>
            <person name="Bristow J."/>
            <person name="Eisen J.A."/>
            <person name="Markowitz V."/>
            <person name="Hugenholtz P."/>
            <person name="Kyrpides N.C."/>
            <person name="Klenk H.P."/>
            <person name="Woyke T."/>
        </authorList>
    </citation>
    <scope>NUCLEOTIDE SEQUENCE [LARGE SCALE GENOMIC DNA]</scope>
    <source>
        <strain evidence="4">ATCC 27775 / DSM 1100 / LMG 10767 / O</strain>
    </source>
</reference>
<dbReference type="GO" id="GO:0004222">
    <property type="term" value="F:metalloendopeptidase activity"/>
    <property type="evidence" value="ECO:0007669"/>
    <property type="project" value="TreeGrafter"/>
</dbReference>
<dbReference type="Pfam" id="PF18962">
    <property type="entry name" value="Por_Secre_tail"/>
    <property type="match status" value="1"/>
</dbReference>
<dbReference type="SMART" id="SM00108">
    <property type="entry name" value="B_lectin"/>
    <property type="match status" value="1"/>
</dbReference>
<dbReference type="RefSeq" id="WP_013768751.1">
    <property type="nucleotide sequence ID" value="NC_015510.1"/>
</dbReference>
<dbReference type="Gene3D" id="2.70.70.10">
    <property type="entry name" value="Glucose Permease (Domain IIA)"/>
    <property type="match status" value="1"/>
</dbReference>
<dbReference type="AlphaFoldDB" id="F4KQ70"/>
<keyword evidence="1" id="KW-0732">Signal</keyword>
<dbReference type="InterPro" id="IPR001480">
    <property type="entry name" value="Bulb-type_lectin_dom"/>
</dbReference>
<dbReference type="HOGENOM" id="CLU_365148_0_0_10"/>
<dbReference type="OrthoDB" id="9809488at2"/>
<dbReference type="InterPro" id="IPR036426">
    <property type="entry name" value="Bulb-type_lectin_dom_sf"/>
</dbReference>
<protein>
    <submittedName>
        <fullName evidence="3">Peptidase M23</fullName>
    </submittedName>
</protein>
<dbReference type="PANTHER" id="PTHR21666">
    <property type="entry name" value="PEPTIDASE-RELATED"/>
    <property type="match status" value="1"/>
</dbReference>
<evidence type="ECO:0000259" key="2">
    <source>
        <dbReference type="PROSITE" id="PS50927"/>
    </source>
</evidence>
<proteinExistence type="predicted"/>
<dbReference type="KEGG" id="hhy:Halhy_6412"/>
<dbReference type="NCBIfam" id="TIGR04183">
    <property type="entry name" value="Por_Secre_tail"/>
    <property type="match status" value="1"/>
</dbReference>
<dbReference type="InterPro" id="IPR026444">
    <property type="entry name" value="Secre_tail"/>
</dbReference>
<dbReference type="InterPro" id="IPR050570">
    <property type="entry name" value="Cell_wall_metabolism_enzyme"/>
</dbReference>
<evidence type="ECO:0000313" key="3">
    <source>
        <dbReference type="EMBL" id="AEE54231.1"/>
    </source>
</evidence>
<dbReference type="PROSITE" id="PS50927">
    <property type="entry name" value="BULB_LECTIN"/>
    <property type="match status" value="1"/>
</dbReference>
<dbReference type="SUPFAM" id="SSF51110">
    <property type="entry name" value="alpha-D-mannose-specific plant lectins"/>
    <property type="match status" value="1"/>
</dbReference>
<dbReference type="CDD" id="cd12797">
    <property type="entry name" value="M23_peptidase"/>
    <property type="match status" value="1"/>
</dbReference>
<dbReference type="eggNOG" id="COG0739">
    <property type="taxonomic scope" value="Bacteria"/>
</dbReference>
<dbReference type="Proteomes" id="UP000008461">
    <property type="component" value="Chromosome"/>
</dbReference>
<dbReference type="EMBL" id="CP002691">
    <property type="protein sequence ID" value="AEE54231.1"/>
    <property type="molecule type" value="Genomic_DNA"/>
</dbReference>
<reference key="2">
    <citation type="submission" date="2011-04" db="EMBL/GenBank/DDBJ databases">
        <title>Complete sequence of chromosome of Haliscomenobacter hydrossis DSM 1100.</title>
        <authorList>
            <consortium name="US DOE Joint Genome Institute (JGI-PGF)"/>
            <person name="Lucas S."/>
            <person name="Han J."/>
            <person name="Lapidus A."/>
            <person name="Bruce D."/>
            <person name="Goodwin L."/>
            <person name="Pitluck S."/>
            <person name="Peters L."/>
            <person name="Kyrpides N."/>
            <person name="Mavromatis K."/>
            <person name="Ivanova N."/>
            <person name="Ovchinnikova G."/>
            <person name="Pagani I."/>
            <person name="Daligault H."/>
            <person name="Detter J.C."/>
            <person name="Han C."/>
            <person name="Land M."/>
            <person name="Hauser L."/>
            <person name="Markowitz V."/>
            <person name="Cheng J.-F."/>
            <person name="Hugenholtz P."/>
            <person name="Woyke T."/>
            <person name="Wu D."/>
            <person name="Verbarg S."/>
            <person name="Frueling A."/>
            <person name="Brambilla E."/>
            <person name="Klenk H.-P."/>
            <person name="Eisen J.A."/>
        </authorList>
    </citation>
    <scope>NUCLEOTIDE SEQUENCE</scope>
    <source>
        <strain>DSM 1100</strain>
    </source>
</reference>